<dbReference type="CDD" id="cd00371">
    <property type="entry name" value="HMA"/>
    <property type="match status" value="1"/>
</dbReference>
<dbReference type="PROSITE" id="PS50846">
    <property type="entry name" value="HMA_2"/>
    <property type="match status" value="2"/>
</dbReference>
<evidence type="ECO:0000256" key="2">
    <source>
        <dbReference type="ARBA" id="ARBA00022723"/>
    </source>
</evidence>
<dbReference type="PANTHER" id="PTHR46195:SF12">
    <property type="entry name" value="HEAVY METAL-ASSOCIATED ISOPRENYLATED PLANT PROTEIN 4"/>
    <property type="match status" value="1"/>
</dbReference>
<name>A0A8T2C2P2_9BRAS</name>
<feature type="domain" description="HMA" evidence="7">
    <location>
        <begin position="14"/>
        <end position="80"/>
    </location>
</feature>
<dbReference type="Proteomes" id="UP000694240">
    <property type="component" value="Chromosome 6"/>
</dbReference>
<comment type="similarity">
    <text evidence="5">Belongs to the HIPP family.</text>
</comment>
<evidence type="ECO:0000256" key="5">
    <source>
        <dbReference type="ARBA" id="ARBA00024045"/>
    </source>
</evidence>
<protein>
    <submittedName>
        <fullName evidence="8">Heavy metal-associated domain superfamily</fullName>
    </submittedName>
</protein>
<dbReference type="Pfam" id="PF00403">
    <property type="entry name" value="HMA"/>
    <property type="match status" value="2"/>
</dbReference>
<evidence type="ECO:0000256" key="3">
    <source>
        <dbReference type="ARBA" id="ARBA00023288"/>
    </source>
</evidence>
<evidence type="ECO:0000256" key="1">
    <source>
        <dbReference type="ARBA" id="ARBA00022481"/>
    </source>
</evidence>
<keyword evidence="3" id="KW-0449">Lipoprotein</keyword>
<evidence type="ECO:0000256" key="4">
    <source>
        <dbReference type="ARBA" id="ARBA00023289"/>
    </source>
</evidence>
<comment type="caution">
    <text evidence="8">The sequence shown here is derived from an EMBL/GenBank/DDBJ whole genome shotgun (WGS) entry which is preliminary data.</text>
</comment>
<keyword evidence="1" id="KW-0488">Methylation</keyword>
<dbReference type="AlphaFoldDB" id="A0A8T2C2P2"/>
<evidence type="ECO:0000259" key="7">
    <source>
        <dbReference type="PROSITE" id="PS50846"/>
    </source>
</evidence>
<feature type="region of interest" description="Disordered" evidence="6">
    <location>
        <begin position="175"/>
        <end position="240"/>
    </location>
</feature>
<dbReference type="InterPro" id="IPR006121">
    <property type="entry name" value="HMA_dom"/>
</dbReference>
<dbReference type="PANTHER" id="PTHR46195">
    <property type="entry name" value="HEAVY METAL-ASSOCIATED ISOPRENYLATED PLANT PROTEIN 7"/>
    <property type="match status" value="1"/>
</dbReference>
<gene>
    <name evidence="8" type="ORF">ISN45_Aa01g020450</name>
</gene>
<dbReference type="InterPro" id="IPR044577">
    <property type="entry name" value="HIPP4/7/8/17/18/19"/>
</dbReference>
<evidence type="ECO:0000256" key="6">
    <source>
        <dbReference type="SAM" id="MobiDB-lite"/>
    </source>
</evidence>
<keyword evidence="4" id="KW-0636">Prenylation</keyword>
<accession>A0A8T2C2P2</accession>
<keyword evidence="9" id="KW-1185">Reference proteome</keyword>
<dbReference type="EMBL" id="JAEFBK010000006">
    <property type="protein sequence ID" value="KAG7593239.1"/>
    <property type="molecule type" value="Genomic_DNA"/>
</dbReference>
<organism evidence="8 9">
    <name type="scientific">Arabidopsis thaliana x Arabidopsis arenosa</name>
    <dbReference type="NCBI Taxonomy" id="1240361"/>
    <lineage>
        <taxon>Eukaryota</taxon>
        <taxon>Viridiplantae</taxon>
        <taxon>Streptophyta</taxon>
        <taxon>Embryophyta</taxon>
        <taxon>Tracheophyta</taxon>
        <taxon>Spermatophyta</taxon>
        <taxon>Magnoliopsida</taxon>
        <taxon>eudicotyledons</taxon>
        <taxon>Gunneridae</taxon>
        <taxon>Pentapetalae</taxon>
        <taxon>rosids</taxon>
        <taxon>malvids</taxon>
        <taxon>Brassicales</taxon>
        <taxon>Brassicaceae</taxon>
        <taxon>Camelineae</taxon>
        <taxon>Arabidopsis</taxon>
    </lineage>
</organism>
<evidence type="ECO:0000313" key="9">
    <source>
        <dbReference type="Proteomes" id="UP000694240"/>
    </source>
</evidence>
<keyword evidence="2" id="KW-0479">Metal-binding</keyword>
<feature type="domain" description="HMA" evidence="7">
    <location>
        <begin position="112"/>
        <end position="176"/>
    </location>
</feature>
<reference evidence="8 9" key="1">
    <citation type="submission" date="2020-12" db="EMBL/GenBank/DDBJ databases">
        <title>Concerted genomic and epigenomic changes stabilize Arabidopsis allopolyploids.</title>
        <authorList>
            <person name="Chen Z."/>
        </authorList>
    </citation>
    <scope>NUCLEOTIDE SEQUENCE [LARGE SCALE GENOMIC DNA]</scope>
    <source>
        <strain evidence="8">Allo738</strain>
        <tissue evidence="8">Leaf</tissue>
    </source>
</reference>
<feature type="compositionally biased region" description="Basic and acidic residues" evidence="6">
    <location>
        <begin position="181"/>
        <end position="240"/>
    </location>
</feature>
<sequence>MGEKEEKKEKGEEIITAVYKVHLHCRKCACDIKKPLLRFQGVHNVDFDLEKNEIKVKGKIEIVKIHKQIEKWSKKKVELISPKPSEVKKTTTTTTTTSVVEKMTTEVKKEVIRTTVLKVHIHCAQCDKDLQHKLLKHKSIHIVKTDTKAQTLTVQGTIDTAKLLTYIKKKVHKHAEIVSSKTEEEKKKEEEDKKKKEEEDKKKKEEEKKKEDEKKKKEEEKKKDEEKKKKEGEEKKEEVKIEVTKTITQVVEFKEKVKVEGQKDKDGNIPYFVHYVYAPQLFSDENPI</sequence>
<proteinExistence type="inferred from homology"/>
<evidence type="ECO:0000313" key="8">
    <source>
        <dbReference type="EMBL" id="KAG7593239.1"/>
    </source>
</evidence>
<dbReference type="GO" id="GO:0046872">
    <property type="term" value="F:metal ion binding"/>
    <property type="evidence" value="ECO:0007669"/>
    <property type="project" value="UniProtKB-KW"/>
</dbReference>